<evidence type="ECO:0000313" key="3">
    <source>
        <dbReference type="EMBL" id="MFC5648232.1"/>
    </source>
</evidence>
<evidence type="ECO:0000313" key="4">
    <source>
        <dbReference type="Proteomes" id="UP001596047"/>
    </source>
</evidence>
<organism evidence="3 4">
    <name type="scientific">Paenibacillus solisilvae</name>
    <dbReference type="NCBI Taxonomy" id="2486751"/>
    <lineage>
        <taxon>Bacteria</taxon>
        <taxon>Bacillati</taxon>
        <taxon>Bacillota</taxon>
        <taxon>Bacilli</taxon>
        <taxon>Bacillales</taxon>
        <taxon>Paenibacillaceae</taxon>
        <taxon>Paenibacillus</taxon>
    </lineage>
</organism>
<dbReference type="SUPFAM" id="SSF52172">
    <property type="entry name" value="CheY-like"/>
    <property type="match status" value="1"/>
</dbReference>
<dbReference type="InterPro" id="IPR011006">
    <property type="entry name" value="CheY-like_superfamily"/>
</dbReference>
<dbReference type="PANTHER" id="PTHR43228:SF1">
    <property type="entry name" value="TWO-COMPONENT RESPONSE REGULATOR ARR22"/>
    <property type="match status" value="1"/>
</dbReference>
<feature type="modified residue" description="4-aspartylphosphate" evidence="1">
    <location>
        <position position="54"/>
    </location>
</feature>
<sequence>MHTILIVDDEPIERNGIKSLIRRFQYALTIIEADNGEHALDIIKRRPIDILFTDFKMPFMGGLELAEQAKIVNPALEIVIYSAYGEFDYARKAIELRAVNYLLKPIVIDHFSSTMSDIIDLLTSREAEQEQLEKMLEGYKIGVAHVKEKMLLDLLSGSLWEQHTDNGIDW</sequence>
<dbReference type="CDD" id="cd17536">
    <property type="entry name" value="REC_YesN-like"/>
    <property type="match status" value="1"/>
</dbReference>
<proteinExistence type="predicted"/>
<accession>A0ABW0VR26</accession>
<reference evidence="4" key="1">
    <citation type="journal article" date="2019" name="Int. J. Syst. Evol. Microbiol.">
        <title>The Global Catalogue of Microorganisms (GCM) 10K type strain sequencing project: providing services to taxonomists for standard genome sequencing and annotation.</title>
        <authorList>
            <consortium name="The Broad Institute Genomics Platform"/>
            <consortium name="The Broad Institute Genome Sequencing Center for Infectious Disease"/>
            <person name="Wu L."/>
            <person name="Ma J."/>
        </authorList>
    </citation>
    <scope>NUCLEOTIDE SEQUENCE [LARGE SCALE GENOMIC DNA]</scope>
    <source>
        <strain evidence="4">CGMCC 1.3240</strain>
    </source>
</reference>
<dbReference type="PANTHER" id="PTHR43228">
    <property type="entry name" value="TWO-COMPONENT RESPONSE REGULATOR"/>
    <property type="match status" value="1"/>
</dbReference>
<dbReference type="EMBL" id="JBHSOW010000015">
    <property type="protein sequence ID" value="MFC5648232.1"/>
    <property type="molecule type" value="Genomic_DNA"/>
</dbReference>
<dbReference type="Gene3D" id="3.40.50.2300">
    <property type="match status" value="1"/>
</dbReference>
<keyword evidence="4" id="KW-1185">Reference proteome</keyword>
<dbReference type="InterPro" id="IPR052048">
    <property type="entry name" value="ST_Response_Regulator"/>
</dbReference>
<name>A0ABW0VR26_9BACL</name>
<evidence type="ECO:0000259" key="2">
    <source>
        <dbReference type="PROSITE" id="PS50110"/>
    </source>
</evidence>
<dbReference type="SMART" id="SM00448">
    <property type="entry name" value="REC"/>
    <property type="match status" value="1"/>
</dbReference>
<feature type="domain" description="Response regulatory" evidence="2">
    <location>
        <begin position="3"/>
        <end position="119"/>
    </location>
</feature>
<comment type="caution">
    <text evidence="3">The sequence shown here is derived from an EMBL/GenBank/DDBJ whole genome shotgun (WGS) entry which is preliminary data.</text>
</comment>
<dbReference type="Pfam" id="PF00072">
    <property type="entry name" value="Response_reg"/>
    <property type="match status" value="1"/>
</dbReference>
<dbReference type="InterPro" id="IPR001789">
    <property type="entry name" value="Sig_transdc_resp-reg_receiver"/>
</dbReference>
<protein>
    <submittedName>
        <fullName evidence="3">Response regulator</fullName>
    </submittedName>
</protein>
<gene>
    <name evidence="3" type="ORF">ACFPYJ_03695</name>
</gene>
<evidence type="ECO:0000256" key="1">
    <source>
        <dbReference type="PROSITE-ProRule" id="PRU00169"/>
    </source>
</evidence>
<dbReference type="PROSITE" id="PS50110">
    <property type="entry name" value="RESPONSE_REGULATORY"/>
    <property type="match status" value="1"/>
</dbReference>
<keyword evidence="1" id="KW-0597">Phosphoprotein</keyword>
<dbReference type="RefSeq" id="WP_379186687.1">
    <property type="nucleotide sequence ID" value="NZ_JBHSOW010000015.1"/>
</dbReference>
<dbReference type="Proteomes" id="UP001596047">
    <property type="component" value="Unassembled WGS sequence"/>
</dbReference>